<dbReference type="Gene3D" id="3.40.50.200">
    <property type="entry name" value="Peptidase S8/S53 domain"/>
    <property type="match status" value="1"/>
</dbReference>
<name>A0AAD6ZK55_9AGAR</name>
<dbReference type="InterPro" id="IPR036852">
    <property type="entry name" value="Peptidase_S8/S53_dom_sf"/>
</dbReference>
<accession>A0AAD6ZK55</accession>
<keyword evidence="4" id="KW-0378">Hydrolase</keyword>
<comment type="caution">
    <text evidence="11">The sequence shown here is derived from an EMBL/GenBank/DDBJ whole genome shotgun (WGS) entry which is preliminary data.</text>
</comment>
<keyword evidence="7" id="KW-0865">Zymogen</keyword>
<dbReference type="PANTHER" id="PTHR14218:SF10">
    <property type="entry name" value="PEPTIDASE S53 DOMAIN-CONTAINING PROTEIN"/>
    <property type="match status" value="1"/>
</dbReference>
<feature type="chain" id="PRO_5042197098" evidence="9">
    <location>
        <begin position="18"/>
        <end position="570"/>
    </location>
</feature>
<dbReference type="EMBL" id="JARIHO010000041">
    <property type="protein sequence ID" value="KAJ7327444.1"/>
    <property type="molecule type" value="Genomic_DNA"/>
</dbReference>
<evidence type="ECO:0000256" key="2">
    <source>
        <dbReference type="ARBA" id="ARBA00022670"/>
    </source>
</evidence>
<keyword evidence="2 11" id="KW-0645">Protease</keyword>
<dbReference type="PANTHER" id="PTHR14218">
    <property type="entry name" value="PROTEASE S8 TRIPEPTIDYL PEPTIDASE I CLN2"/>
    <property type="match status" value="1"/>
</dbReference>
<comment type="subcellular location">
    <subcellularLocation>
        <location evidence="1">Secreted</location>
        <location evidence="1">Extracellular space</location>
    </subcellularLocation>
</comment>
<evidence type="ECO:0000256" key="9">
    <source>
        <dbReference type="SAM" id="SignalP"/>
    </source>
</evidence>
<dbReference type="GO" id="GO:0005576">
    <property type="term" value="C:extracellular region"/>
    <property type="evidence" value="ECO:0007669"/>
    <property type="project" value="UniProtKB-SubCell"/>
</dbReference>
<evidence type="ECO:0000256" key="5">
    <source>
        <dbReference type="ARBA" id="ARBA00022825"/>
    </source>
</evidence>
<comment type="cofactor">
    <cofactor evidence="8">
        <name>Ca(2+)</name>
        <dbReference type="ChEBI" id="CHEBI:29108"/>
    </cofactor>
    <text evidence="8">Binds 1 Ca(2+) ion per subunit.</text>
</comment>
<sequence length="570" mass="59909">MLTIVAALFPLLVGVASEFVLLERRDGPPPGFSSIGPTPGSEVLTLRFALSSNDIPALHETVYDISTPGNALYGKYISQEEINKFVAPSADTLSRVSSWLSGSNLTSVPVTPAGDWISVNMTVAQANDLLAADFSTFQDQTIDATVVRTLSYAIPRDLQGHIDWVHPTVKFPVTGTRAASFVNRIQTASAKPPTSSVSISADCRVNSSWTPTCLQELYGIPSTPAKPTANVLGVSGFNNDFANKRDLKTFLQLHRPDMNPNTAFDLITLDGGLNNQLPQNAGSDGDPDTQYTIGLATGVPVTYISTGTLPNDLLTEMLDQANFLLRLENPPQTILNTNSDLSIGLESVVSSAMGISICNAYAQLAARGVSYIVQTGIWGAGGTPFGLCTPFDPPFPASCPFVTAVGGTFFDNDEPEETGAFISGGGFSTFFGRPRYQDAAVSGYLQATNNAQATAFNVSGRAVPDLSAIAQVSYISDGAIIDAGSATAFSAAIFASIIALLTNERVAVGKPGLGFLNPLIYANPGVFNDITTGSNPGCDTPGFNATEGWDPVTGFGSPSYPKLQKLCAAL</sequence>
<feature type="domain" description="Peptidase S53" evidence="10">
    <location>
        <begin position="208"/>
        <end position="570"/>
    </location>
</feature>
<keyword evidence="5" id="KW-0720">Serine protease</keyword>
<keyword evidence="9" id="KW-0732">Signal</keyword>
<reference evidence="11" key="1">
    <citation type="submission" date="2023-03" db="EMBL/GenBank/DDBJ databases">
        <title>Massive genome expansion in bonnet fungi (Mycena s.s.) driven by repeated elements and novel gene families across ecological guilds.</title>
        <authorList>
            <consortium name="Lawrence Berkeley National Laboratory"/>
            <person name="Harder C.B."/>
            <person name="Miyauchi S."/>
            <person name="Viragh M."/>
            <person name="Kuo A."/>
            <person name="Thoen E."/>
            <person name="Andreopoulos B."/>
            <person name="Lu D."/>
            <person name="Skrede I."/>
            <person name="Drula E."/>
            <person name="Henrissat B."/>
            <person name="Morin E."/>
            <person name="Kohler A."/>
            <person name="Barry K."/>
            <person name="LaButti K."/>
            <person name="Morin E."/>
            <person name="Salamov A."/>
            <person name="Lipzen A."/>
            <person name="Mereny Z."/>
            <person name="Hegedus B."/>
            <person name="Baldrian P."/>
            <person name="Stursova M."/>
            <person name="Weitz H."/>
            <person name="Taylor A."/>
            <person name="Grigoriev I.V."/>
            <person name="Nagy L.G."/>
            <person name="Martin F."/>
            <person name="Kauserud H."/>
        </authorList>
    </citation>
    <scope>NUCLEOTIDE SEQUENCE</scope>
    <source>
        <strain evidence="11">CBHHK002</strain>
    </source>
</reference>
<dbReference type="CDD" id="cd11377">
    <property type="entry name" value="Pro-peptidase_S53"/>
    <property type="match status" value="1"/>
</dbReference>
<dbReference type="SUPFAM" id="SSF54897">
    <property type="entry name" value="Protease propeptides/inhibitors"/>
    <property type="match status" value="1"/>
</dbReference>
<dbReference type="GO" id="GO:0004252">
    <property type="term" value="F:serine-type endopeptidase activity"/>
    <property type="evidence" value="ECO:0007669"/>
    <property type="project" value="InterPro"/>
</dbReference>
<dbReference type="InterPro" id="IPR030400">
    <property type="entry name" value="Sedolisin_dom"/>
</dbReference>
<dbReference type="InterPro" id="IPR050819">
    <property type="entry name" value="Tripeptidyl-peptidase_I"/>
</dbReference>
<feature type="binding site" evidence="8">
    <location>
        <position position="550"/>
    </location>
    <ligand>
        <name>Ca(2+)</name>
        <dbReference type="ChEBI" id="CHEBI:29108"/>
    </ligand>
</feature>
<evidence type="ECO:0000256" key="6">
    <source>
        <dbReference type="ARBA" id="ARBA00022837"/>
    </source>
</evidence>
<protein>
    <submittedName>
        <fullName evidence="11">Family S53 protease</fullName>
    </submittedName>
</protein>
<evidence type="ECO:0000256" key="4">
    <source>
        <dbReference type="ARBA" id="ARBA00022801"/>
    </source>
</evidence>
<evidence type="ECO:0000256" key="7">
    <source>
        <dbReference type="ARBA" id="ARBA00023145"/>
    </source>
</evidence>
<comment type="caution">
    <text evidence="8">Lacks conserved residue(s) required for the propagation of feature annotation.</text>
</comment>
<dbReference type="Proteomes" id="UP001218218">
    <property type="component" value="Unassembled WGS sequence"/>
</dbReference>
<dbReference type="InterPro" id="IPR015366">
    <property type="entry name" value="S53_propep"/>
</dbReference>
<dbReference type="GO" id="GO:0008240">
    <property type="term" value="F:tripeptidyl-peptidase activity"/>
    <property type="evidence" value="ECO:0007669"/>
    <property type="project" value="TreeGrafter"/>
</dbReference>
<keyword evidence="12" id="KW-1185">Reference proteome</keyword>
<evidence type="ECO:0000313" key="11">
    <source>
        <dbReference type="EMBL" id="KAJ7327444.1"/>
    </source>
</evidence>
<gene>
    <name evidence="11" type="ORF">DFH08DRAFT_751877</name>
</gene>
<proteinExistence type="predicted"/>
<dbReference type="CDD" id="cd04056">
    <property type="entry name" value="Peptidases_S53"/>
    <property type="match status" value="1"/>
</dbReference>
<dbReference type="SUPFAM" id="SSF52743">
    <property type="entry name" value="Subtilisin-like"/>
    <property type="match status" value="1"/>
</dbReference>
<keyword evidence="3 8" id="KW-0479">Metal-binding</keyword>
<evidence type="ECO:0000256" key="3">
    <source>
        <dbReference type="ARBA" id="ARBA00022723"/>
    </source>
</evidence>
<organism evidence="11 12">
    <name type="scientific">Mycena albidolilacea</name>
    <dbReference type="NCBI Taxonomy" id="1033008"/>
    <lineage>
        <taxon>Eukaryota</taxon>
        <taxon>Fungi</taxon>
        <taxon>Dikarya</taxon>
        <taxon>Basidiomycota</taxon>
        <taxon>Agaricomycotina</taxon>
        <taxon>Agaricomycetes</taxon>
        <taxon>Agaricomycetidae</taxon>
        <taxon>Agaricales</taxon>
        <taxon>Marasmiineae</taxon>
        <taxon>Mycenaceae</taxon>
        <taxon>Mycena</taxon>
    </lineage>
</organism>
<evidence type="ECO:0000313" key="12">
    <source>
        <dbReference type="Proteomes" id="UP001218218"/>
    </source>
</evidence>
<dbReference type="Pfam" id="PF09286">
    <property type="entry name" value="Pro-kuma_activ"/>
    <property type="match status" value="1"/>
</dbReference>
<keyword evidence="6 8" id="KW-0106">Calcium</keyword>
<dbReference type="SMART" id="SM00944">
    <property type="entry name" value="Pro-kuma_activ"/>
    <property type="match status" value="1"/>
</dbReference>
<evidence type="ECO:0000256" key="1">
    <source>
        <dbReference type="ARBA" id="ARBA00004239"/>
    </source>
</evidence>
<feature type="signal peptide" evidence="9">
    <location>
        <begin position="1"/>
        <end position="17"/>
    </location>
</feature>
<dbReference type="PROSITE" id="PS51695">
    <property type="entry name" value="SEDOLISIN"/>
    <property type="match status" value="1"/>
</dbReference>
<dbReference type="GO" id="GO:0006508">
    <property type="term" value="P:proteolysis"/>
    <property type="evidence" value="ECO:0007669"/>
    <property type="project" value="UniProtKB-KW"/>
</dbReference>
<dbReference type="GO" id="GO:0046872">
    <property type="term" value="F:metal ion binding"/>
    <property type="evidence" value="ECO:0007669"/>
    <property type="project" value="UniProtKB-UniRule"/>
</dbReference>
<evidence type="ECO:0000256" key="8">
    <source>
        <dbReference type="PROSITE-ProRule" id="PRU01032"/>
    </source>
</evidence>
<feature type="binding site" evidence="8">
    <location>
        <position position="529"/>
    </location>
    <ligand>
        <name>Ca(2+)</name>
        <dbReference type="ChEBI" id="CHEBI:29108"/>
    </ligand>
</feature>
<evidence type="ECO:0000259" key="10">
    <source>
        <dbReference type="PROSITE" id="PS51695"/>
    </source>
</evidence>
<feature type="binding site" evidence="8">
    <location>
        <position position="548"/>
    </location>
    <ligand>
        <name>Ca(2+)</name>
        <dbReference type="ChEBI" id="CHEBI:29108"/>
    </ligand>
</feature>
<feature type="binding site" evidence="8">
    <location>
        <position position="530"/>
    </location>
    <ligand>
        <name>Ca(2+)</name>
        <dbReference type="ChEBI" id="CHEBI:29108"/>
    </ligand>
</feature>
<dbReference type="AlphaFoldDB" id="A0AAD6ZK55"/>